<comment type="caution">
    <text evidence="6">The sequence shown here is derived from an EMBL/GenBank/DDBJ whole genome shotgun (WGS) entry which is preliminary data.</text>
</comment>
<proteinExistence type="predicted"/>
<evidence type="ECO:0008006" key="8">
    <source>
        <dbReference type="Google" id="ProtNLM"/>
    </source>
</evidence>
<dbReference type="Proteomes" id="UP000813462">
    <property type="component" value="Unassembled WGS sequence"/>
</dbReference>
<feature type="domain" description="AB hydrolase-1" evidence="3">
    <location>
        <begin position="161"/>
        <end position="317"/>
    </location>
</feature>
<dbReference type="Pfam" id="PF25019">
    <property type="entry name" value="LRR_R13L1-DRL21"/>
    <property type="match status" value="1"/>
</dbReference>
<dbReference type="Pfam" id="PF23598">
    <property type="entry name" value="LRR_14"/>
    <property type="match status" value="1"/>
</dbReference>
<evidence type="ECO:0000259" key="4">
    <source>
        <dbReference type="Pfam" id="PF23598"/>
    </source>
</evidence>
<dbReference type="Gene3D" id="3.80.10.10">
    <property type="entry name" value="Ribonuclease Inhibitor"/>
    <property type="match status" value="2"/>
</dbReference>
<feature type="compositionally biased region" description="Basic and acidic residues" evidence="2">
    <location>
        <begin position="212"/>
        <end position="224"/>
    </location>
</feature>
<reference evidence="6" key="1">
    <citation type="journal article" date="2021" name="Front. Plant Sci.">
        <title>Chromosome-Scale Genome Assembly for Chinese Sour Jujube and Insights Into Its Genome Evolution and Domestication Signature.</title>
        <authorList>
            <person name="Shen L.-Y."/>
            <person name="Luo H."/>
            <person name="Wang X.-L."/>
            <person name="Wang X.-M."/>
            <person name="Qiu X.-J."/>
            <person name="Liu H."/>
            <person name="Zhou S.-S."/>
            <person name="Jia K.-H."/>
            <person name="Nie S."/>
            <person name="Bao Y.-T."/>
            <person name="Zhang R.-G."/>
            <person name="Yun Q.-Z."/>
            <person name="Chai Y.-H."/>
            <person name="Lu J.-Y."/>
            <person name="Li Y."/>
            <person name="Zhao S.-W."/>
            <person name="Mao J.-F."/>
            <person name="Jia S.-G."/>
            <person name="Mao Y.-M."/>
        </authorList>
    </citation>
    <scope>NUCLEOTIDE SEQUENCE</scope>
    <source>
        <strain evidence="6">AT0</strain>
        <tissue evidence="6">Leaf</tissue>
    </source>
</reference>
<gene>
    <name evidence="6" type="ORF">FEM48_ZijujUnG0074200</name>
</gene>
<protein>
    <recommendedName>
        <fullName evidence="8">AB hydrolase-1 domain-containing protein</fullName>
    </recommendedName>
</protein>
<sequence>MEILPCSSSPCCYVNLKGKLVAKSSNTNKSKLQTFRKGRILFAKIECVNGSLRFHNLGQSFLRNPNHQGGFGSSNAHQSDKHVDSKVLSGSYNGYVIDGEEDARTLSETGKSGTKVLIPGLPDESSGESAAPIRSCFWQWKPKFNVHYEKTGCENVTSPPVLFLPGFGVGSFHYDKQLKDLGRDHSVWAIDFLGQGMSLPFEGPTPMSKEGVASDKKDQARGFGDETEPWASELVYSMDLWQDQVRYFIEQVIGEPVYLVGNSLGGYVALYFAACNPHLVKGVTLLNATPFWGFLPNSIKSPRLARLFPWAGTFPLPSRLVEKLDVAFIVGREIGCGISELKSLDLHGELKITNLENVRNGVGSVKDANLKDKRHIHSLKFIWEDVADVSLRENVIGVIEALQPSSELKKLTIENYMGSKFPSWLMNHYLTNLVELSLIKCCRCVQLPSLGKLPLLEFLTIDEMDATMYFCSDSKENTGVADVVSLKRPSLKSMPNLLGWSSAEGRVILSCLKELEDILMNVTEMTSPSNITLGGFEELVDLPQGLLSNKTGLLSFEIKDCPKLVNFSGELNSLSLLQSLSISNCPNIKCLSELGVLKALKSLAIDRCHGLLSLPEEEIQGLTSLQHFSLSNRENITVLPYTMQQFTNLQTLHIWSCPKVDSLPEWLGNLVSLRELELWYCENLLYLPESMQGLTALQFLSIWGCPQLEIHLEKDRGPDCLKQHNGELKGGAKASRAGRPWICACLNRTEVKELNVELPNGGSSF</sequence>
<evidence type="ECO:0000259" key="5">
    <source>
        <dbReference type="Pfam" id="PF25019"/>
    </source>
</evidence>
<dbReference type="InterPro" id="IPR055414">
    <property type="entry name" value="LRR_R13L4/SHOC2-like"/>
</dbReference>
<dbReference type="InterPro" id="IPR032675">
    <property type="entry name" value="LRR_dom_sf"/>
</dbReference>
<feature type="domain" description="Disease resistance R13L4/SHOC-2-like LRR" evidence="4">
    <location>
        <begin position="570"/>
        <end position="703"/>
    </location>
</feature>
<dbReference type="InterPro" id="IPR000073">
    <property type="entry name" value="AB_hydrolase_1"/>
</dbReference>
<organism evidence="6 7">
    <name type="scientific">Ziziphus jujuba var. spinosa</name>
    <dbReference type="NCBI Taxonomy" id="714518"/>
    <lineage>
        <taxon>Eukaryota</taxon>
        <taxon>Viridiplantae</taxon>
        <taxon>Streptophyta</taxon>
        <taxon>Embryophyta</taxon>
        <taxon>Tracheophyta</taxon>
        <taxon>Spermatophyta</taxon>
        <taxon>Magnoliopsida</taxon>
        <taxon>eudicotyledons</taxon>
        <taxon>Gunneridae</taxon>
        <taxon>Pentapetalae</taxon>
        <taxon>rosids</taxon>
        <taxon>fabids</taxon>
        <taxon>Rosales</taxon>
        <taxon>Rhamnaceae</taxon>
        <taxon>Paliureae</taxon>
        <taxon>Ziziphus</taxon>
    </lineage>
</organism>
<dbReference type="SUPFAM" id="SSF53474">
    <property type="entry name" value="alpha/beta-Hydrolases"/>
    <property type="match status" value="1"/>
</dbReference>
<dbReference type="EMBL" id="JAEACU010000278">
    <property type="protein sequence ID" value="KAH7510890.1"/>
    <property type="molecule type" value="Genomic_DNA"/>
</dbReference>
<evidence type="ECO:0000259" key="3">
    <source>
        <dbReference type="Pfam" id="PF12697"/>
    </source>
</evidence>
<evidence type="ECO:0000256" key="1">
    <source>
        <dbReference type="ARBA" id="ARBA00022737"/>
    </source>
</evidence>
<feature type="domain" description="R13L1/DRL21-like LRR repeat region" evidence="5">
    <location>
        <begin position="338"/>
        <end position="464"/>
    </location>
</feature>
<dbReference type="Gene3D" id="3.40.50.1820">
    <property type="entry name" value="alpha/beta hydrolase"/>
    <property type="match status" value="1"/>
</dbReference>
<dbReference type="GO" id="GO:0015996">
    <property type="term" value="P:chlorophyll catabolic process"/>
    <property type="evidence" value="ECO:0007669"/>
    <property type="project" value="InterPro"/>
</dbReference>
<dbReference type="Pfam" id="PF12697">
    <property type="entry name" value="Abhydrolase_6"/>
    <property type="match status" value="1"/>
</dbReference>
<dbReference type="GO" id="GO:0080124">
    <property type="term" value="F:pheophytinase activity"/>
    <property type="evidence" value="ECO:0007669"/>
    <property type="project" value="InterPro"/>
</dbReference>
<dbReference type="PANTHER" id="PTHR47280:SF1">
    <property type="entry name" value="PHEOPHYTINASE, CHLOROPLASTIC"/>
    <property type="match status" value="1"/>
</dbReference>
<dbReference type="InterPro" id="IPR056789">
    <property type="entry name" value="LRR_R13L1-DRL21"/>
</dbReference>
<dbReference type="PANTHER" id="PTHR47280">
    <property type="entry name" value="PHEOPHYTINASE, CHLOROPLASTIC"/>
    <property type="match status" value="1"/>
</dbReference>
<dbReference type="GO" id="GO:0009507">
    <property type="term" value="C:chloroplast"/>
    <property type="evidence" value="ECO:0007669"/>
    <property type="project" value="TreeGrafter"/>
</dbReference>
<evidence type="ECO:0000313" key="7">
    <source>
        <dbReference type="Proteomes" id="UP000813462"/>
    </source>
</evidence>
<accession>A0A978U8T8</accession>
<evidence type="ECO:0000313" key="6">
    <source>
        <dbReference type="EMBL" id="KAH7510890.1"/>
    </source>
</evidence>
<name>A0A978U8T8_ZIZJJ</name>
<dbReference type="InterPro" id="IPR044211">
    <property type="entry name" value="PPH_chloroplastic"/>
</dbReference>
<dbReference type="InterPro" id="IPR029058">
    <property type="entry name" value="AB_hydrolase_fold"/>
</dbReference>
<evidence type="ECO:0000256" key="2">
    <source>
        <dbReference type="SAM" id="MobiDB-lite"/>
    </source>
</evidence>
<feature type="region of interest" description="Disordered" evidence="2">
    <location>
        <begin position="205"/>
        <end position="224"/>
    </location>
</feature>
<dbReference type="AlphaFoldDB" id="A0A978U8T8"/>
<dbReference type="SUPFAM" id="SSF52047">
    <property type="entry name" value="RNI-like"/>
    <property type="match status" value="1"/>
</dbReference>
<keyword evidence="1" id="KW-0677">Repeat</keyword>